<keyword evidence="7 9" id="KW-0472">Membrane</keyword>
<evidence type="ECO:0000256" key="9">
    <source>
        <dbReference type="SAM" id="Phobius"/>
    </source>
</evidence>
<reference evidence="11 12" key="1">
    <citation type="journal article" date="2017" name="Int. J. Syst. Evol. Microbiol.">
        <title>Solibacillus kalamii sp. nov., isolated from a high-efficiency particulate arrestance filter system used in the International Space Station.</title>
        <authorList>
            <person name="Checinska Sielaff A."/>
            <person name="Kumar R.M."/>
            <person name="Pal D."/>
            <person name="Mayilraj S."/>
            <person name="Venkateswaran K."/>
        </authorList>
    </citation>
    <scope>NUCLEOTIDE SEQUENCE [LARGE SCALE GENOMIC DNA]</scope>
    <source>
        <strain evidence="11 12">ISSFR-015</strain>
    </source>
</reference>
<keyword evidence="5 9" id="KW-0812">Transmembrane</keyword>
<dbReference type="EMBL" id="NHNT01000001">
    <property type="protein sequence ID" value="OUZ40506.1"/>
    <property type="molecule type" value="Genomic_DNA"/>
</dbReference>
<gene>
    <name evidence="11" type="ORF">CBM15_01195</name>
</gene>
<evidence type="ECO:0000256" key="2">
    <source>
        <dbReference type="ARBA" id="ARBA00022448"/>
    </source>
</evidence>
<comment type="subcellular location">
    <subcellularLocation>
        <location evidence="1">Cell inner membrane</location>
        <topology evidence="1">Multi-pass membrane protein</topology>
    </subcellularLocation>
</comment>
<sequence>MATIKKAKSILDRSLDYLLGTMIVAMTLIIIYQIFTRNFLDFTPRWTEELALLLLIWIAFIGIAIGFRDNLHIGVGVFVGLMPKNIQKKIDLITKVLVIATSIIFIYYGFRFTFLMHGSLMAGTGLPQSFLYSAIPVSGILTFIYGVEMFFKDAIHEDFDDDAKEAMEAAK</sequence>
<dbReference type="PANTHER" id="PTHR35011:SF11">
    <property type="entry name" value="TRAP TRANSPORTER SMALL PERMEASE PROTEIN"/>
    <property type="match status" value="1"/>
</dbReference>
<feature type="domain" description="Tripartite ATP-independent periplasmic transporters DctQ component" evidence="10">
    <location>
        <begin position="26"/>
        <end position="153"/>
    </location>
</feature>
<dbReference type="Proteomes" id="UP000196594">
    <property type="component" value="Unassembled WGS sequence"/>
</dbReference>
<protein>
    <submittedName>
        <fullName evidence="11">C4-dicarboxylate ABC transporter permease</fullName>
    </submittedName>
</protein>
<dbReference type="RefSeq" id="WP_087615430.1">
    <property type="nucleotide sequence ID" value="NZ_JAFBEY010000002.1"/>
</dbReference>
<comment type="caution">
    <text evidence="11">The sequence shown here is derived from an EMBL/GenBank/DDBJ whole genome shotgun (WGS) entry which is preliminary data.</text>
</comment>
<evidence type="ECO:0000256" key="7">
    <source>
        <dbReference type="ARBA" id="ARBA00023136"/>
    </source>
</evidence>
<comment type="similarity">
    <text evidence="8">Belongs to the TRAP transporter small permease family.</text>
</comment>
<evidence type="ECO:0000256" key="5">
    <source>
        <dbReference type="ARBA" id="ARBA00022692"/>
    </source>
</evidence>
<evidence type="ECO:0000256" key="8">
    <source>
        <dbReference type="ARBA" id="ARBA00038436"/>
    </source>
</evidence>
<feature type="transmembrane region" description="Helical" evidence="9">
    <location>
        <begin position="130"/>
        <end position="151"/>
    </location>
</feature>
<dbReference type="InterPro" id="IPR007387">
    <property type="entry name" value="TRAP_DctQ"/>
</dbReference>
<feature type="transmembrane region" description="Helical" evidence="9">
    <location>
        <begin position="92"/>
        <end position="110"/>
    </location>
</feature>
<dbReference type="PANTHER" id="PTHR35011">
    <property type="entry name" value="2,3-DIKETO-L-GULONATE TRAP TRANSPORTER SMALL PERMEASE PROTEIN YIAM"/>
    <property type="match status" value="1"/>
</dbReference>
<proteinExistence type="inferred from homology"/>
<organism evidence="11 12">
    <name type="scientific">Solibacillus kalamii</name>
    <dbReference type="NCBI Taxonomy" id="1748298"/>
    <lineage>
        <taxon>Bacteria</taxon>
        <taxon>Bacillati</taxon>
        <taxon>Bacillota</taxon>
        <taxon>Bacilli</taxon>
        <taxon>Bacillales</taxon>
        <taxon>Caryophanaceae</taxon>
        <taxon>Solibacillus</taxon>
    </lineage>
</organism>
<dbReference type="InterPro" id="IPR055348">
    <property type="entry name" value="DctQ"/>
</dbReference>
<feature type="transmembrane region" description="Helical" evidence="9">
    <location>
        <begin position="50"/>
        <end position="71"/>
    </location>
</feature>
<evidence type="ECO:0000256" key="3">
    <source>
        <dbReference type="ARBA" id="ARBA00022475"/>
    </source>
</evidence>
<keyword evidence="2" id="KW-0813">Transport</keyword>
<evidence type="ECO:0000313" key="11">
    <source>
        <dbReference type="EMBL" id="OUZ40506.1"/>
    </source>
</evidence>
<name>A0ABX3ZL80_9BACL</name>
<keyword evidence="6 9" id="KW-1133">Transmembrane helix</keyword>
<keyword evidence="4" id="KW-0997">Cell inner membrane</keyword>
<evidence type="ECO:0000256" key="4">
    <source>
        <dbReference type="ARBA" id="ARBA00022519"/>
    </source>
</evidence>
<keyword evidence="3" id="KW-1003">Cell membrane</keyword>
<evidence type="ECO:0000256" key="1">
    <source>
        <dbReference type="ARBA" id="ARBA00004429"/>
    </source>
</evidence>
<keyword evidence="12" id="KW-1185">Reference proteome</keyword>
<evidence type="ECO:0000313" key="12">
    <source>
        <dbReference type="Proteomes" id="UP000196594"/>
    </source>
</evidence>
<accession>A0ABX3ZL80</accession>
<evidence type="ECO:0000259" key="10">
    <source>
        <dbReference type="Pfam" id="PF04290"/>
    </source>
</evidence>
<feature type="transmembrane region" description="Helical" evidence="9">
    <location>
        <begin position="15"/>
        <end position="35"/>
    </location>
</feature>
<evidence type="ECO:0000256" key="6">
    <source>
        <dbReference type="ARBA" id="ARBA00022989"/>
    </source>
</evidence>
<dbReference type="Pfam" id="PF04290">
    <property type="entry name" value="DctQ"/>
    <property type="match status" value="1"/>
</dbReference>